<keyword evidence="2" id="KW-1185">Reference proteome</keyword>
<dbReference type="Proteomes" id="UP000317881">
    <property type="component" value="Unassembled WGS sequence"/>
</dbReference>
<accession>A0A4Y3VMP9</accession>
<dbReference type="EMBL" id="BJND01000050">
    <property type="protein sequence ID" value="GEC08282.1"/>
    <property type="molecule type" value="Genomic_DNA"/>
</dbReference>
<dbReference type="AlphaFoldDB" id="A0A4Y3VMP9"/>
<evidence type="ECO:0000313" key="2">
    <source>
        <dbReference type="Proteomes" id="UP000317881"/>
    </source>
</evidence>
<protein>
    <submittedName>
        <fullName evidence="1">Uncharacterized protein</fullName>
    </submittedName>
</protein>
<reference evidence="1 2" key="1">
    <citation type="submission" date="2019-06" db="EMBL/GenBank/DDBJ databases">
        <title>Whole genome shotgun sequence of Streptomyces spinoverrucosus NBRC 14228.</title>
        <authorList>
            <person name="Hosoyama A."/>
            <person name="Uohara A."/>
            <person name="Ohji S."/>
            <person name="Ichikawa N."/>
        </authorList>
    </citation>
    <scope>NUCLEOTIDE SEQUENCE [LARGE SCALE GENOMIC DNA]</scope>
    <source>
        <strain evidence="1 2">NBRC 14228</strain>
    </source>
</reference>
<name>A0A4Y3VMP9_9ACTN</name>
<proteinExistence type="predicted"/>
<comment type="caution">
    <text evidence="1">The sequence shown here is derived from an EMBL/GenBank/DDBJ whole genome shotgun (WGS) entry which is preliminary data.</text>
</comment>
<gene>
    <name evidence="1" type="ORF">SSP24_59370</name>
</gene>
<sequence>MRAVGLWVGVPGCGYDCRAVGAGVWHAVALIGSGDAGVYAMASPALAEASDDIDVVGAPGVTACGYGCQAGGGGIRPGCRSAVRVWAVWLVSPRRPAWAADCRSGRPDAGRGAS</sequence>
<organism evidence="1 2">
    <name type="scientific">Streptomyces spinoverrucosus</name>
    <dbReference type="NCBI Taxonomy" id="284043"/>
    <lineage>
        <taxon>Bacteria</taxon>
        <taxon>Bacillati</taxon>
        <taxon>Actinomycetota</taxon>
        <taxon>Actinomycetes</taxon>
        <taxon>Kitasatosporales</taxon>
        <taxon>Streptomycetaceae</taxon>
        <taxon>Streptomyces</taxon>
    </lineage>
</organism>
<evidence type="ECO:0000313" key="1">
    <source>
        <dbReference type="EMBL" id="GEC08282.1"/>
    </source>
</evidence>
<dbReference type="OrthoDB" id="9772960at2"/>